<dbReference type="HOGENOM" id="CLU_005373_0_0_10"/>
<evidence type="ECO:0000313" key="14">
    <source>
        <dbReference type="Proteomes" id="UP000006052"/>
    </source>
</evidence>
<dbReference type="Gene3D" id="1.10.860.10">
    <property type="entry name" value="DNAb Helicase, Chain A"/>
    <property type="match status" value="1"/>
</dbReference>
<keyword evidence="4" id="KW-0547">Nucleotide-binding</keyword>
<evidence type="ECO:0000256" key="5">
    <source>
        <dbReference type="ARBA" id="ARBA00022801"/>
    </source>
</evidence>
<dbReference type="InterPro" id="IPR016136">
    <property type="entry name" value="DNA_helicase_N/primase_C"/>
</dbReference>
<sequence length="470" mass="51075">MKREKQISYNRPAPVEGLPESPELERAVLGALILEPDQLSDVTEIVGISAFSDPNNGKIYGAMLSMLEQGNKIDLCMLSQHPELKGREMVRYLVELTNSIGSAVNVLDHARQLADIEARRRLIMLSYEIAAKSSAGTNSAEEICELVTNQIAALVSTTARVSDLIPLSDAVRATIDNLELRQQERQAGQCIGIPTGLQRLDALTGGWRGGQLVVLAGRPGTGKSAMMLHFARAAAVSGVPVCVYSLEMCVEQLTGRMLVGSSGVSSGEFRTGNVDASGWTKIEKAGAKLSAMPVYLNDRANLTIGAIRSQCKAMRRRGRCGMVIIDYLQLLDTSSRNPNNTREREVAAASRSAKLLAKELNIPVILLSQLSRKVEDRLDKRPLLSDLRESGAIEQDADIVAFLDRPAMYGQTEIDAGRYGIIPAEGVGLLHISKNREGEIGCICFRHNESLTRITDYENTADAIGEAEPF</sequence>
<evidence type="ECO:0000256" key="10">
    <source>
        <dbReference type="ARBA" id="ARBA00044969"/>
    </source>
</evidence>
<dbReference type="Gene3D" id="3.40.50.300">
    <property type="entry name" value="P-loop containing nucleotide triphosphate hydrolases"/>
    <property type="match status" value="1"/>
</dbReference>
<dbReference type="InterPro" id="IPR027417">
    <property type="entry name" value="P-loop_NTPase"/>
</dbReference>
<dbReference type="InterPro" id="IPR036185">
    <property type="entry name" value="DNA_heli_DnaB-like_N_sf"/>
</dbReference>
<dbReference type="EC" id="5.6.2.3" evidence="10"/>
<dbReference type="SMART" id="SM00382">
    <property type="entry name" value="AAA"/>
    <property type="match status" value="1"/>
</dbReference>
<dbReference type="PATRIC" id="fig|679935.3.peg.444"/>
<dbReference type="SUPFAM" id="SSF48024">
    <property type="entry name" value="N-terminal domain of DnaB helicase"/>
    <property type="match status" value="1"/>
</dbReference>
<evidence type="ECO:0000256" key="2">
    <source>
        <dbReference type="ARBA" id="ARBA00022515"/>
    </source>
</evidence>
<dbReference type="Proteomes" id="UP000006052">
    <property type="component" value="Chromosome"/>
</dbReference>
<comment type="catalytic activity">
    <reaction evidence="11">
        <text>ATP + H2O = ADP + phosphate + H(+)</text>
        <dbReference type="Rhea" id="RHEA:13065"/>
        <dbReference type="ChEBI" id="CHEBI:15377"/>
        <dbReference type="ChEBI" id="CHEBI:15378"/>
        <dbReference type="ChEBI" id="CHEBI:30616"/>
        <dbReference type="ChEBI" id="CHEBI:43474"/>
        <dbReference type="ChEBI" id="CHEBI:456216"/>
        <dbReference type="EC" id="5.6.2.3"/>
    </reaction>
</comment>
<dbReference type="GO" id="GO:0005829">
    <property type="term" value="C:cytosol"/>
    <property type="evidence" value="ECO:0007669"/>
    <property type="project" value="TreeGrafter"/>
</dbReference>
<keyword evidence="7" id="KW-0067">ATP-binding</keyword>
<dbReference type="eggNOG" id="COG0305">
    <property type="taxonomic scope" value="Bacteria"/>
</dbReference>
<evidence type="ECO:0000313" key="13">
    <source>
        <dbReference type="EMBL" id="AFL76863.1"/>
    </source>
</evidence>
<dbReference type="EMBL" id="CP003274">
    <property type="protein sequence ID" value="AFL76863.1"/>
    <property type="molecule type" value="Genomic_DNA"/>
</dbReference>
<dbReference type="GO" id="GO:1990077">
    <property type="term" value="C:primosome complex"/>
    <property type="evidence" value="ECO:0007669"/>
    <property type="project" value="UniProtKB-KW"/>
</dbReference>
<feature type="domain" description="SF4 helicase" evidence="12">
    <location>
        <begin position="186"/>
        <end position="461"/>
    </location>
</feature>
<proteinExistence type="inferred from homology"/>
<dbReference type="Pfam" id="PF03796">
    <property type="entry name" value="DnaB_C"/>
    <property type="match status" value="1"/>
</dbReference>
<dbReference type="CDD" id="cd00984">
    <property type="entry name" value="DnaB_C"/>
    <property type="match status" value="1"/>
</dbReference>
<keyword evidence="9" id="KW-0413">Isomerase</keyword>
<dbReference type="InterPro" id="IPR003593">
    <property type="entry name" value="AAA+_ATPase"/>
</dbReference>
<comment type="similarity">
    <text evidence="1">Belongs to the helicase family. DnaB subfamily.</text>
</comment>
<evidence type="ECO:0000256" key="7">
    <source>
        <dbReference type="ARBA" id="ARBA00022840"/>
    </source>
</evidence>
<keyword evidence="3" id="KW-0235">DNA replication</keyword>
<gene>
    <name evidence="13" type="ordered locus">Alfi_0469</name>
</gene>
<evidence type="ECO:0000259" key="12">
    <source>
        <dbReference type="PROSITE" id="PS51199"/>
    </source>
</evidence>
<dbReference type="PROSITE" id="PS51199">
    <property type="entry name" value="SF4_HELICASE"/>
    <property type="match status" value="1"/>
</dbReference>
<protein>
    <recommendedName>
        <fullName evidence="10">DNA 5'-3' helicase</fullName>
        <ecNumber evidence="10">5.6.2.3</ecNumber>
    </recommendedName>
</protein>
<evidence type="ECO:0000256" key="4">
    <source>
        <dbReference type="ARBA" id="ARBA00022741"/>
    </source>
</evidence>
<reference evidence="14" key="1">
    <citation type="journal article" date="2013" name="Stand. Genomic Sci.">
        <title>Complete genome sequence of the bile-resistant pigment-producing anaerobe Alistipes finegoldii type strain (AHN2437(T)).</title>
        <authorList>
            <person name="Mavromatis K."/>
            <person name="Stackebrandt E."/>
            <person name="Munk C."/>
            <person name="Lapidus A."/>
            <person name="Nolan M."/>
            <person name="Lucas S."/>
            <person name="Hammon N."/>
            <person name="Deshpande S."/>
            <person name="Cheng J.F."/>
            <person name="Tapia R."/>
            <person name="Goodwin L.A."/>
            <person name="Pitluck S."/>
            <person name="Liolios K."/>
            <person name="Pagani I."/>
            <person name="Ivanova N."/>
            <person name="Mikhailova N."/>
            <person name="Huntemann M."/>
            <person name="Pati A."/>
            <person name="Chen A."/>
            <person name="Palaniappan K."/>
            <person name="Land M."/>
            <person name="Hauser L."/>
            <person name="Rohde M."/>
            <person name="Gronow S."/>
            <person name="Goker M."/>
            <person name="Detter J.C."/>
            <person name="Bristow J."/>
            <person name="Eisen J.A."/>
            <person name="Markowitz V."/>
            <person name="Hugenholtz P."/>
            <person name="Kyrpides N.C."/>
            <person name="Klenk H.P."/>
            <person name="Woyke T."/>
        </authorList>
    </citation>
    <scope>NUCLEOTIDE SEQUENCE</scope>
    <source>
        <strain evidence="14">DSM 17242 / JCM 16770 / AHN 2437 / CCUG 46020 / CIP 107999</strain>
    </source>
</reference>
<dbReference type="KEGG" id="afd:Alfi_0469"/>
<dbReference type="PANTHER" id="PTHR30153:SF2">
    <property type="entry name" value="REPLICATIVE DNA HELICASE"/>
    <property type="match status" value="1"/>
</dbReference>
<keyword evidence="2" id="KW-0639">Primosome</keyword>
<dbReference type="GO" id="GO:0006269">
    <property type="term" value="P:DNA replication, synthesis of primer"/>
    <property type="evidence" value="ECO:0007669"/>
    <property type="project" value="UniProtKB-KW"/>
</dbReference>
<dbReference type="PANTHER" id="PTHR30153">
    <property type="entry name" value="REPLICATIVE DNA HELICASE DNAB"/>
    <property type="match status" value="1"/>
</dbReference>
<keyword evidence="5" id="KW-0378">Hydrolase</keyword>
<evidence type="ECO:0000256" key="11">
    <source>
        <dbReference type="ARBA" id="ARBA00048954"/>
    </source>
</evidence>
<evidence type="ECO:0000256" key="6">
    <source>
        <dbReference type="ARBA" id="ARBA00022806"/>
    </source>
</evidence>
<dbReference type="InterPro" id="IPR007693">
    <property type="entry name" value="DNA_helicase_DnaB-like_N"/>
</dbReference>
<evidence type="ECO:0000256" key="9">
    <source>
        <dbReference type="ARBA" id="ARBA00023235"/>
    </source>
</evidence>
<accession>I3YIP5</accession>
<dbReference type="GO" id="GO:0005524">
    <property type="term" value="F:ATP binding"/>
    <property type="evidence" value="ECO:0007669"/>
    <property type="project" value="UniProtKB-KW"/>
</dbReference>
<evidence type="ECO:0000256" key="3">
    <source>
        <dbReference type="ARBA" id="ARBA00022705"/>
    </source>
</evidence>
<dbReference type="GO" id="GO:0003677">
    <property type="term" value="F:DNA binding"/>
    <property type="evidence" value="ECO:0007669"/>
    <property type="project" value="UniProtKB-KW"/>
</dbReference>
<dbReference type="AlphaFoldDB" id="I3YIP5"/>
<dbReference type="InterPro" id="IPR007694">
    <property type="entry name" value="DNA_helicase_DnaB-like_C"/>
</dbReference>
<organism evidence="13 14">
    <name type="scientific">Alistipes finegoldii (strain DSM 17242 / JCM 16770 / CCUG 46020 / CIP 107999 / KCTC 15236 / AHN 2437)</name>
    <dbReference type="NCBI Taxonomy" id="679935"/>
    <lineage>
        <taxon>Bacteria</taxon>
        <taxon>Pseudomonadati</taxon>
        <taxon>Bacteroidota</taxon>
        <taxon>Bacteroidia</taxon>
        <taxon>Bacteroidales</taxon>
        <taxon>Rikenellaceae</taxon>
        <taxon>Alistipes</taxon>
    </lineage>
</organism>
<dbReference type="GO" id="GO:0016787">
    <property type="term" value="F:hydrolase activity"/>
    <property type="evidence" value="ECO:0007669"/>
    <property type="project" value="UniProtKB-KW"/>
</dbReference>
<keyword evidence="8" id="KW-0238">DNA-binding</keyword>
<dbReference type="SUPFAM" id="SSF52540">
    <property type="entry name" value="P-loop containing nucleoside triphosphate hydrolases"/>
    <property type="match status" value="1"/>
</dbReference>
<dbReference type="RefSeq" id="WP_014774627.1">
    <property type="nucleotide sequence ID" value="NC_018011.1"/>
</dbReference>
<evidence type="ECO:0000256" key="1">
    <source>
        <dbReference type="ARBA" id="ARBA00008428"/>
    </source>
</evidence>
<dbReference type="GO" id="GO:0043139">
    <property type="term" value="F:5'-3' DNA helicase activity"/>
    <property type="evidence" value="ECO:0007669"/>
    <property type="project" value="UniProtKB-EC"/>
</dbReference>
<keyword evidence="6 13" id="KW-0347">Helicase</keyword>
<name>I3YIP5_ALIFI</name>
<evidence type="ECO:0000256" key="8">
    <source>
        <dbReference type="ARBA" id="ARBA00023125"/>
    </source>
</evidence>
<dbReference type="STRING" id="679935.Alfi_0469"/>
<dbReference type="Pfam" id="PF00772">
    <property type="entry name" value="DnaB"/>
    <property type="match status" value="1"/>
</dbReference>